<evidence type="ECO:0000313" key="2">
    <source>
        <dbReference type="Proteomes" id="UP001066276"/>
    </source>
</evidence>
<proteinExistence type="predicted"/>
<evidence type="ECO:0000313" key="1">
    <source>
        <dbReference type="EMBL" id="KAJ1155389.1"/>
    </source>
</evidence>
<reference evidence="1" key="1">
    <citation type="journal article" date="2022" name="bioRxiv">
        <title>Sequencing and chromosome-scale assembly of the giantPleurodeles waltlgenome.</title>
        <authorList>
            <person name="Brown T."/>
            <person name="Elewa A."/>
            <person name="Iarovenko S."/>
            <person name="Subramanian E."/>
            <person name="Araus A.J."/>
            <person name="Petzold A."/>
            <person name="Susuki M."/>
            <person name="Suzuki K.-i.T."/>
            <person name="Hayashi T."/>
            <person name="Toyoda A."/>
            <person name="Oliveira C."/>
            <person name="Osipova E."/>
            <person name="Leigh N.D."/>
            <person name="Simon A."/>
            <person name="Yun M.H."/>
        </authorList>
    </citation>
    <scope>NUCLEOTIDE SEQUENCE</scope>
    <source>
        <strain evidence="1">20211129_DDA</strain>
        <tissue evidence="1">Liver</tissue>
    </source>
</reference>
<comment type="caution">
    <text evidence="1">The sequence shown here is derived from an EMBL/GenBank/DDBJ whole genome shotgun (WGS) entry which is preliminary data.</text>
</comment>
<dbReference type="EMBL" id="JANPWB010000009">
    <property type="protein sequence ID" value="KAJ1155389.1"/>
    <property type="molecule type" value="Genomic_DNA"/>
</dbReference>
<keyword evidence="2" id="KW-1185">Reference proteome</keyword>
<name>A0AAV7RVZ3_PLEWA</name>
<sequence length="131" mass="13784">MPVGRGARGVAAGRHTRRCLPVGAETESGLRLPCATQAVCRNPVLRPEAWKELSVLRVAERRCCEAQSAGRRHTSGCAALTPLALEAHSMVRYLAGAVDHKIQGGSVHYRGAALLKCTISHAAFVGAGSMA</sequence>
<organism evidence="1 2">
    <name type="scientific">Pleurodeles waltl</name>
    <name type="common">Iberian ribbed newt</name>
    <dbReference type="NCBI Taxonomy" id="8319"/>
    <lineage>
        <taxon>Eukaryota</taxon>
        <taxon>Metazoa</taxon>
        <taxon>Chordata</taxon>
        <taxon>Craniata</taxon>
        <taxon>Vertebrata</taxon>
        <taxon>Euteleostomi</taxon>
        <taxon>Amphibia</taxon>
        <taxon>Batrachia</taxon>
        <taxon>Caudata</taxon>
        <taxon>Salamandroidea</taxon>
        <taxon>Salamandridae</taxon>
        <taxon>Pleurodelinae</taxon>
        <taxon>Pleurodeles</taxon>
    </lineage>
</organism>
<protein>
    <submittedName>
        <fullName evidence="1">Uncharacterized protein</fullName>
    </submittedName>
</protein>
<gene>
    <name evidence="1" type="ORF">NDU88_008119</name>
</gene>
<accession>A0AAV7RVZ3</accession>
<dbReference type="Proteomes" id="UP001066276">
    <property type="component" value="Chromosome 5"/>
</dbReference>
<dbReference type="AlphaFoldDB" id="A0AAV7RVZ3"/>